<evidence type="ECO:0000313" key="1">
    <source>
        <dbReference type="EMBL" id="AIU37035.1"/>
    </source>
</evidence>
<reference evidence="1" key="1">
    <citation type="journal article" date="2014" name="Proc. Natl. Acad. Sci. U.S.A.">
        <title>Baculovirus resistance in codling moth is virus isolate-dependent and the consequence of a mutation in viral gene pe38.</title>
        <authorList>
            <person name="Gebhardt M.M."/>
            <person name="Eberle K.E."/>
            <person name="Radtke P."/>
            <person name="Jehle J.A."/>
        </authorList>
    </citation>
    <scope>NUCLEOTIDE SEQUENCE</scope>
    <source>
        <strain evidence="2">CpGV-I12</strain>
        <strain evidence="1">CpGV-M</strain>
    </source>
</reference>
<dbReference type="GeneID" id="921400"/>
<dbReference type="EMBL" id="MN696169">
    <property type="protein sequence ID" value="QGY99903.1"/>
    <property type="molecule type" value="Genomic_DNA"/>
</dbReference>
<evidence type="ECO:0000313" key="4">
    <source>
        <dbReference type="EMBL" id="QGY99619.1"/>
    </source>
</evidence>
<dbReference type="EMBL" id="MN696167">
    <property type="protein sequence ID" value="QGY99619.1"/>
    <property type="molecule type" value="Genomic_DNA"/>
</dbReference>
<evidence type="ECO:0000313" key="2">
    <source>
        <dbReference type="EMBL" id="AIU37177.1"/>
    </source>
</evidence>
<evidence type="ECO:0000313" key="6">
    <source>
        <dbReference type="EMBL" id="QGY99903.1"/>
    </source>
</evidence>
<protein>
    <submittedName>
        <fullName evidence="1">ORF109</fullName>
    </submittedName>
</protein>
<dbReference type="EMBL" id="MN696165">
    <property type="protein sequence ID" value="QGY99335.1"/>
    <property type="molecule type" value="Genomic_DNA"/>
</dbReference>
<organismHost>
    <name type="scientific">Cydia pomonella</name>
    <name type="common">Codling moth</name>
    <dbReference type="NCBI Taxonomy" id="82600"/>
</organismHost>
<dbReference type="OrthoDB" id="37547at10239"/>
<evidence type="ECO:0000313" key="5">
    <source>
        <dbReference type="EMBL" id="QGY99761.1"/>
    </source>
</evidence>
<proteinExistence type="predicted"/>
<dbReference type="KEGG" id="vg:921400"/>
<evidence type="ECO:0000313" key="7">
    <source>
        <dbReference type="EMBL" id="QGZ00186.1"/>
    </source>
</evidence>
<dbReference type="RefSeq" id="NP_148893.1">
    <property type="nucleotide sequence ID" value="NC_002816.1"/>
</dbReference>
<dbReference type="EMBL" id="MN696171">
    <property type="protein sequence ID" value="QGZ00186.1"/>
    <property type="molecule type" value="Genomic_DNA"/>
</dbReference>
<accession>A0A097P1L0</accession>
<organism evidence="1">
    <name type="scientific">Cydia pomonella granulosis virus</name>
    <name type="common">CpGV</name>
    <name type="synonym">Cydia pomonella granulovirus</name>
    <dbReference type="NCBI Taxonomy" id="28289"/>
    <lineage>
        <taxon>Viruses</taxon>
        <taxon>Viruses incertae sedis</taxon>
        <taxon>Naldaviricetes</taxon>
        <taxon>Lefavirales</taxon>
        <taxon>Baculoviridae</taxon>
        <taxon>Betabaculovirus</taxon>
        <taxon>Betabaculovirus cypomonellae</taxon>
    </lineage>
</organism>
<name>A0A097P1L0_GVCP</name>
<dbReference type="EMBL" id="KM217576">
    <property type="protein sequence ID" value="AIU37177.1"/>
    <property type="molecule type" value="Genomic_DNA"/>
</dbReference>
<gene>
    <name evidence="1" type="primary">orf109</name>
</gene>
<evidence type="ECO:0000313" key="3">
    <source>
        <dbReference type="EMBL" id="QGY99335.1"/>
    </source>
</evidence>
<sequence>MSVLVKNPVKNPSSLYLIAIIEIRKHFFNDDKGSIKKLPIPKTVSFDLETLYAELPPGWYYCPDIHQCVIDETLFDPNVHRELCSHWKKENINNYYRAVNTFVFWEPFSQDPVDDIECIYMTPTLIQERLLTLFALGAGNFLKPWMGGVTVISELAENYKLVKYIKLKVDYVPPSWLKVVKHDDVDDIMLL</sequence>
<dbReference type="EMBL" id="KM217575">
    <property type="protein sequence ID" value="AIU37035.1"/>
    <property type="molecule type" value="Genomic_DNA"/>
</dbReference>
<reference evidence="3" key="2">
    <citation type="journal article" date="2019" name="Virology">
        <title>Single nucleotide polymorphism (SNP) frequencies and distribution reveal complex genetic composition of seven novel natural isolates of Cydia pomonella granulovirus.</title>
        <authorList>
            <person name="Fan J."/>
            <person name="Wennmann J.T."/>
            <person name="Wang D."/>
            <person name="Jehle J.A."/>
        </authorList>
    </citation>
    <scope>NUCLEOTIDE SEQUENCE</scope>
    <source>
        <strain evidence="3">CpGV-ALE</strain>
        <strain evidence="4">CpGV-KS1</strain>
        <strain evidence="5">CpGV-KS2</strain>
        <strain evidence="6">CpGV-WW</strain>
        <strain evidence="7">CpGV-ZY</strain>
    </source>
</reference>
<dbReference type="EMBL" id="MN696168">
    <property type="protein sequence ID" value="QGY99761.1"/>
    <property type="molecule type" value="Genomic_DNA"/>
</dbReference>